<keyword evidence="2" id="KW-1185">Reference proteome</keyword>
<dbReference type="EMBL" id="JAIZAY010000011">
    <property type="protein sequence ID" value="KAJ8033704.1"/>
    <property type="molecule type" value="Genomic_DNA"/>
</dbReference>
<evidence type="ECO:0000313" key="1">
    <source>
        <dbReference type="EMBL" id="KAJ8033704.1"/>
    </source>
</evidence>
<dbReference type="Proteomes" id="UP001152320">
    <property type="component" value="Chromosome 11"/>
</dbReference>
<dbReference type="OrthoDB" id="6781714at2759"/>
<comment type="caution">
    <text evidence="1">The sequence shown here is derived from an EMBL/GenBank/DDBJ whole genome shotgun (WGS) entry which is preliminary data.</text>
</comment>
<dbReference type="PANTHER" id="PTHR46704">
    <property type="entry name" value="CXC DOMAIN-CONTAINING PROTEIN-RELATED"/>
    <property type="match status" value="1"/>
</dbReference>
<dbReference type="AlphaFoldDB" id="A0A9Q1H567"/>
<dbReference type="PANTHER" id="PTHR46704:SF9">
    <property type="entry name" value="BHLH DOMAIN-CONTAINING PROTEIN"/>
    <property type="match status" value="1"/>
</dbReference>
<evidence type="ECO:0000313" key="2">
    <source>
        <dbReference type="Proteomes" id="UP001152320"/>
    </source>
</evidence>
<reference evidence="1" key="1">
    <citation type="submission" date="2021-10" db="EMBL/GenBank/DDBJ databases">
        <title>Tropical sea cucumber genome reveals ecological adaptation and Cuvierian tubules defense mechanism.</title>
        <authorList>
            <person name="Chen T."/>
        </authorList>
    </citation>
    <scope>NUCLEOTIDE SEQUENCE</scope>
    <source>
        <strain evidence="1">Nanhai2018</strain>
        <tissue evidence="1">Muscle</tissue>
    </source>
</reference>
<name>A0A9Q1H567_HOLLE</name>
<accession>A0A9Q1H567</accession>
<proteinExistence type="predicted"/>
<sequence>MVRSPSGDIDILALFVAHSFNGVQVLVDNGTGKNRKVTYITSSTLSEDKKKVLLGLHAFSGNDYVSSFFGKGKIALWKNMLQRSEFIEMFAALGSRAHASDDLIQELENFVCVLYGDQRIGSVDELRYKMFMHKFEKEGKVLDLSLLPPCKANLQLHIMRANYVAFIFQRANCLVLNLDDPVNNGWDSSGRAVWSNTCFPEDITEILIEFEEDNESLGMLQCNEGDDDVDEILDEEY</sequence>
<gene>
    <name evidence="1" type="ORF">HOLleu_24035</name>
</gene>
<protein>
    <submittedName>
        <fullName evidence="1">Uncharacterized protein</fullName>
    </submittedName>
</protein>
<organism evidence="1 2">
    <name type="scientific">Holothuria leucospilota</name>
    <name type="common">Black long sea cucumber</name>
    <name type="synonym">Mertensiothuria leucospilota</name>
    <dbReference type="NCBI Taxonomy" id="206669"/>
    <lineage>
        <taxon>Eukaryota</taxon>
        <taxon>Metazoa</taxon>
        <taxon>Echinodermata</taxon>
        <taxon>Eleutherozoa</taxon>
        <taxon>Echinozoa</taxon>
        <taxon>Holothuroidea</taxon>
        <taxon>Aspidochirotacea</taxon>
        <taxon>Aspidochirotida</taxon>
        <taxon>Holothuriidae</taxon>
        <taxon>Holothuria</taxon>
    </lineage>
</organism>